<dbReference type="SUPFAM" id="SSF81321">
    <property type="entry name" value="Family A G protein-coupled receptor-like"/>
    <property type="match status" value="1"/>
</dbReference>
<dbReference type="InterPro" id="IPR017452">
    <property type="entry name" value="GPCR_Rhodpsn_7TM"/>
</dbReference>
<reference evidence="8" key="1">
    <citation type="submission" date="2020-05" db="EMBL/GenBank/DDBJ databases">
        <authorList>
            <person name="Rincon C."/>
            <person name="Sanders R I."/>
            <person name="Robbins C."/>
            <person name="Chaturvedi A."/>
        </authorList>
    </citation>
    <scope>NUCLEOTIDE SEQUENCE</scope>
    <source>
        <strain evidence="8">CHB12</strain>
    </source>
</reference>
<keyword evidence="3 6" id="KW-1133">Transmembrane helix</keyword>
<keyword evidence="2 6" id="KW-0812">Transmembrane</keyword>
<sequence>MAFSEFFVYTALIINLYYPAINDKQWPEQSCKIMGLMFYFFAIFNMILVGSLALITYLRVCKAMNINTGILDYKLFIFPLIVPTILCIPAWEYFGPDGYWCFQNRASSFIPLVLLYMNISILMTSLFCYIGIAHAINVSRFRNDQENFRASNKKIISYLFMFILQWTPVMVFLIFDVNKEANMWIFVICFISLPAGGIINTYRYISNEGFWNTYSEFGTGRDPSSRNQSNLHSIKNYGGPPTVSQWRELSGGDDISNRSSILSEYTPQVTITNQSQDSLDQIQIQLQNCSQLSLDIIQPQPSSSYSQNSYNRSQDKINKIRSQSSLSSPSQSSSSKSPFSLSRNRSKDKINKIRSQSSSSSLSKRSQDKIVNIKSQLSSFLSQNGSQDKIDKFQSQSSSLSQNSQNSSNRSQDKIDKISQNRSQNKIYKFQSQSSPSLPQNLQNRSQDKIDIIKSQNRSQDKIYKIQSQSSSSLPQNLQNRSQDKIDNIKSQNRSQDKIYKIQSSSLSQNRSQDKISPQNESQDKIDTQSPSSLSQTLQNRSQDKINNIQLQSPSNESLSS</sequence>
<name>A0A916E107_9GLOM</name>
<feature type="region of interest" description="Disordered" evidence="5">
    <location>
        <begin position="388"/>
        <end position="420"/>
    </location>
</feature>
<feature type="transmembrane region" description="Helical" evidence="6">
    <location>
        <begin position="70"/>
        <end position="91"/>
    </location>
</feature>
<protein>
    <recommendedName>
        <fullName evidence="7">G-protein coupled receptors family 1 profile domain-containing protein</fullName>
    </recommendedName>
</protein>
<feature type="compositionally biased region" description="Low complexity" evidence="5">
    <location>
        <begin position="528"/>
        <end position="539"/>
    </location>
</feature>
<evidence type="ECO:0000313" key="9">
    <source>
        <dbReference type="Proteomes" id="UP000684084"/>
    </source>
</evidence>
<evidence type="ECO:0000256" key="4">
    <source>
        <dbReference type="ARBA" id="ARBA00023136"/>
    </source>
</evidence>
<feature type="region of interest" description="Disordered" evidence="5">
    <location>
        <begin position="321"/>
        <end position="367"/>
    </location>
</feature>
<feature type="transmembrane region" description="Helical" evidence="6">
    <location>
        <begin position="181"/>
        <end position="202"/>
    </location>
</feature>
<evidence type="ECO:0000256" key="3">
    <source>
        <dbReference type="ARBA" id="ARBA00022989"/>
    </source>
</evidence>
<dbReference type="CDD" id="cd00637">
    <property type="entry name" value="7tm_classA_rhodopsin-like"/>
    <property type="match status" value="1"/>
</dbReference>
<evidence type="ECO:0000256" key="1">
    <source>
        <dbReference type="ARBA" id="ARBA00004370"/>
    </source>
</evidence>
<feature type="compositionally biased region" description="Polar residues" evidence="5">
    <location>
        <begin position="545"/>
        <end position="561"/>
    </location>
</feature>
<feature type="compositionally biased region" description="Low complexity" evidence="5">
    <location>
        <begin position="322"/>
        <end position="342"/>
    </location>
</feature>
<comment type="caution">
    <text evidence="8">The sequence shown here is derived from an EMBL/GenBank/DDBJ whole genome shotgun (WGS) entry which is preliminary data.</text>
</comment>
<feature type="compositionally biased region" description="Low complexity" evidence="5">
    <location>
        <begin position="467"/>
        <end position="481"/>
    </location>
</feature>
<accession>A0A916E107</accession>
<proteinExistence type="predicted"/>
<dbReference type="PROSITE" id="PS50262">
    <property type="entry name" value="G_PROTEIN_RECEP_F1_2"/>
    <property type="match status" value="1"/>
</dbReference>
<comment type="subcellular location">
    <subcellularLocation>
        <location evidence="1">Membrane</location>
    </subcellularLocation>
</comment>
<gene>
    <name evidence="8" type="ORF">CHRIB12_LOCUS5049</name>
</gene>
<feature type="region of interest" description="Disordered" evidence="5">
    <location>
        <begin position="455"/>
        <end position="561"/>
    </location>
</feature>
<evidence type="ECO:0000259" key="7">
    <source>
        <dbReference type="PROSITE" id="PS50262"/>
    </source>
</evidence>
<evidence type="ECO:0000256" key="2">
    <source>
        <dbReference type="ARBA" id="ARBA00022692"/>
    </source>
</evidence>
<evidence type="ECO:0000256" key="6">
    <source>
        <dbReference type="SAM" id="Phobius"/>
    </source>
</evidence>
<feature type="transmembrane region" description="Helical" evidence="6">
    <location>
        <begin position="111"/>
        <end position="134"/>
    </location>
</feature>
<dbReference type="VEuPathDB" id="FungiDB:RhiirFUN_002994"/>
<evidence type="ECO:0000313" key="8">
    <source>
        <dbReference type="EMBL" id="CAB5351158.1"/>
    </source>
</evidence>
<dbReference type="OrthoDB" id="2357963at2759"/>
<dbReference type="Proteomes" id="UP000684084">
    <property type="component" value="Unassembled WGS sequence"/>
</dbReference>
<feature type="domain" description="G-protein coupled receptors family 1 profile" evidence="7">
    <location>
        <begin position="1"/>
        <end position="204"/>
    </location>
</feature>
<dbReference type="GO" id="GO:0016020">
    <property type="term" value="C:membrane"/>
    <property type="evidence" value="ECO:0007669"/>
    <property type="project" value="UniProtKB-SubCell"/>
</dbReference>
<dbReference type="EMBL" id="CAGKOT010000008">
    <property type="protein sequence ID" value="CAB5351158.1"/>
    <property type="molecule type" value="Genomic_DNA"/>
</dbReference>
<keyword evidence="4 6" id="KW-0472">Membrane</keyword>
<organism evidence="8 9">
    <name type="scientific">Rhizophagus irregularis</name>
    <dbReference type="NCBI Taxonomy" id="588596"/>
    <lineage>
        <taxon>Eukaryota</taxon>
        <taxon>Fungi</taxon>
        <taxon>Fungi incertae sedis</taxon>
        <taxon>Mucoromycota</taxon>
        <taxon>Glomeromycotina</taxon>
        <taxon>Glomeromycetes</taxon>
        <taxon>Glomerales</taxon>
        <taxon>Glomeraceae</taxon>
        <taxon>Rhizophagus</taxon>
    </lineage>
</organism>
<feature type="compositionally biased region" description="Low complexity" evidence="5">
    <location>
        <begin position="394"/>
        <end position="410"/>
    </location>
</feature>
<feature type="transmembrane region" description="Helical" evidence="6">
    <location>
        <begin position="36"/>
        <end position="58"/>
    </location>
</feature>
<feature type="transmembrane region" description="Helical" evidence="6">
    <location>
        <begin position="155"/>
        <end position="175"/>
    </location>
</feature>
<evidence type="ECO:0000256" key="5">
    <source>
        <dbReference type="SAM" id="MobiDB-lite"/>
    </source>
</evidence>
<dbReference type="AlphaFoldDB" id="A0A916E107"/>
<feature type="compositionally biased region" description="Low complexity" evidence="5">
    <location>
        <begin position="354"/>
        <end position="364"/>
    </location>
</feature>
<feature type="compositionally biased region" description="Polar residues" evidence="5">
    <location>
        <begin position="502"/>
        <end position="521"/>
    </location>
</feature>